<evidence type="ECO:0000259" key="7">
    <source>
        <dbReference type="PROSITE" id="PS51194"/>
    </source>
</evidence>
<dbReference type="InterPro" id="IPR013689">
    <property type="entry name" value="RNA_helicase_ATP-dep_HrpB_C"/>
</dbReference>
<dbReference type="RefSeq" id="WP_371150336.1">
    <property type="nucleotide sequence ID" value="NZ_JBFSOO010000004.1"/>
</dbReference>
<evidence type="ECO:0000256" key="4">
    <source>
        <dbReference type="ARBA" id="ARBA00022840"/>
    </source>
</evidence>
<dbReference type="InterPro" id="IPR048333">
    <property type="entry name" value="HA2_WH"/>
</dbReference>
<dbReference type="Pfam" id="PF04408">
    <property type="entry name" value="WHD_HA2"/>
    <property type="match status" value="1"/>
</dbReference>
<proteinExistence type="predicted"/>
<dbReference type="InterPro" id="IPR007502">
    <property type="entry name" value="Helicase-assoc_dom"/>
</dbReference>
<evidence type="ECO:0000313" key="9">
    <source>
        <dbReference type="Proteomes" id="UP001568358"/>
    </source>
</evidence>
<dbReference type="PROSITE" id="PS51194">
    <property type="entry name" value="HELICASE_CTER"/>
    <property type="match status" value="1"/>
</dbReference>
<dbReference type="PANTHER" id="PTHR43519:SF1">
    <property type="entry name" value="ATP-DEPENDENT RNA HELICASE HRPB"/>
    <property type="match status" value="1"/>
</dbReference>
<dbReference type="PIRSF" id="PIRSF005496">
    <property type="entry name" value="ATP_hel_hrpB"/>
    <property type="match status" value="1"/>
</dbReference>
<evidence type="ECO:0000313" key="8">
    <source>
        <dbReference type="EMBL" id="MEZ6853249.1"/>
    </source>
</evidence>
<gene>
    <name evidence="8" type="primary">hrpB</name>
    <name evidence="8" type="ORF">AB2Z07_06890</name>
</gene>
<feature type="domain" description="Helicase ATP-binding" evidence="6">
    <location>
        <begin position="22"/>
        <end position="186"/>
    </location>
</feature>
<dbReference type="Proteomes" id="UP001568358">
    <property type="component" value="Unassembled WGS sequence"/>
</dbReference>
<dbReference type="Gene3D" id="1.20.120.1080">
    <property type="match status" value="1"/>
</dbReference>
<evidence type="ECO:0000256" key="5">
    <source>
        <dbReference type="SAM" id="MobiDB-lite"/>
    </source>
</evidence>
<keyword evidence="3 8" id="KW-0347">Helicase</keyword>
<sequence>MHTNFFDDLPSLPIDSSLPEIVSTLMTSPNCVLQAPPGAGKTTRVPLALLKNYHLAEKKIIMLEPRRLAARTAAARLAQTLGEQTGNTIGYRIKNDTKVSSKTKIEVVTEGVLTRIIQNDPELSAYSCIIFDEFHERSMHADLGLALAIEIQEALRDDLRILVMSATLDTQEISTLLNNCPTISCKGRSYPVTVKHVPMPQAPTTRVDQHIPALLNHMVKTIQYAITNDEGSILAFLPGAGEITRVAEMLQPAIPQNVDITPLYGNLPQKQQDAAILPAKAGRRKVVLATSIAETSLTIEGIRIVIDSGLSRSSRFSPATGMNRLVTEPVAIAAAAQRTGRAGRLDSGICYRLWSKVQENSFRPFASPEIKEADLAPLALELAQWGAYGEHGAHALAWLNTPPASNYRQALTLLQQLGALDTNFSITAHGKAVAALPLHPRLAHMIITANEQGYGLTACILAAVLSERVHGTDLRHLVEQALSTPTIAKTTRHLCNLLQIPASEPLKIHMTGACLALAYPDRIGKLLANSRTEYKLANGRKAQLAEESSLAASPFIVVAELNDVHATSRIWSCAPIHIDDIYNLFKSRIQECESVEWDEKTASVTALRTEQLGEIILSQQPLTNVPQERLLAALLEGIRKLGLETLPWTKEALHLRERLSFMHIYSHVLTSVTNQNEWADVSDKSLLSTLETWLSPYLTGMRNASDLRKLDLKTILLASLDWTQQTTLQKIAPTHFTVPSGSSIRIDYSNPNAPLLPVKLQEMFGATQTPAIANGQVPLTVHLLSPAGRPLQVTRDLLSFWKNGYPSVRSEMRGRYPKHPWPEDPITAEPTRKTNRALKNK</sequence>
<dbReference type="SUPFAM" id="SSF52540">
    <property type="entry name" value="P-loop containing nucleoside triphosphate hydrolases"/>
    <property type="match status" value="1"/>
</dbReference>
<dbReference type="InterPro" id="IPR011545">
    <property type="entry name" value="DEAD/DEAH_box_helicase_dom"/>
</dbReference>
<reference evidence="8 9" key="1">
    <citation type="submission" date="2024-07" db="EMBL/GenBank/DDBJ databases">
        <title>Active virus-host system and metabolic interactions in a Lokiarchaeon culture.</title>
        <authorList>
            <person name="Ponce Toledo R.I."/>
            <person name="Rodrigues Oliveira T."/>
            <person name="Schleper C."/>
        </authorList>
    </citation>
    <scope>NUCLEOTIDE SEQUENCE [LARGE SCALE GENOMIC DNA]</scope>
    <source>
        <strain evidence="8 9">B35</strain>
    </source>
</reference>
<dbReference type="InterPro" id="IPR027417">
    <property type="entry name" value="P-loop_NTPase"/>
</dbReference>
<keyword evidence="1" id="KW-0547">Nucleotide-binding</keyword>
<dbReference type="InterPro" id="IPR049614">
    <property type="entry name" value="HrpB_DEXH"/>
</dbReference>
<dbReference type="Pfam" id="PF24473">
    <property type="entry name" value="CON_HrpB"/>
    <property type="match status" value="1"/>
</dbReference>
<dbReference type="CDD" id="cd17990">
    <property type="entry name" value="DEXHc_HrpB"/>
    <property type="match status" value="1"/>
</dbReference>
<name>A0ABV4JR66_9BACT</name>
<dbReference type="GO" id="GO:0016787">
    <property type="term" value="F:hydrolase activity"/>
    <property type="evidence" value="ECO:0007669"/>
    <property type="project" value="UniProtKB-KW"/>
</dbReference>
<protein>
    <submittedName>
        <fullName evidence="8">ATP-dependent helicase HrpB</fullName>
        <ecNumber evidence="8">3.6.4.13</ecNumber>
    </submittedName>
</protein>
<dbReference type="SMART" id="SM00487">
    <property type="entry name" value="DEXDc"/>
    <property type="match status" value="1"/>
</dbReference>
<dbReference type="SMART" id="SM00490">
    <property type="entry name" value="HELICc"/>
    <property type="match status" value="1"/>
</dbReference>
<keyword evidence="4" id="KW-0067">ATP-binding</keyword>
<evidence type="ECO:0000256" key="1">
    <source>
        <dbReference type="ARBA" id="ARBA00022741"/>
    </source>
</evidence>
<evidence type="ECO:0000259" key="6">
    <source>
        <dbReference type="PROSITE" id="PS51192"/>
    </source>
</evidence>
<evidence type="ECO:0000256" key="3">
    <source>
        <dbReference type="ARBA" id="ARBA00022806"/>
    </source>
</evidence>
<comment type="caution">
    <text evidence="8">The sequence shown here is derived from an EMBL/GenBank/DDBJ whole genome shotgun (WGS) entry which is preliminary data.</text>
</comment>
<accession>A0ABV4JR66</accession>
<dbReference type="InterPro" id="IPR014001">
    <property type="entry name" value="Helicase_ATP-bd"/>
</dbReference>
<dbReference type="InterPro" id="IPR010225">
    <property type="entry name" value="HrpB"/>
</dbReference>
<dbReference type="Pfam" id="PF08482">
    <property type="entry name" value="HrpB_C"/>
    <property type="match status" value="1"/>
</dbReference>
<evidence type="ECO:0000256" key="2">
    <source>
        <dbReference type="ARBA" id="ARBA00022801"/>
    </source>
</evidence>
<dbReference type="PANTHER" id="PTHR43519">
    <property type="entry name" value="ATP-DEPENDENT RNA HELICASE HRPB"/>
    <property type="match status" value="1"/>
</dbReference>
<dbReference type="Pfam" id="PF00270">
    <property type="entry name" value="DEAD"/>
    <property type="match status" value="1"/>
</dbReference>
<dbReference type="GO" id="GO:0003724">
    <property type="term" value="F:RNA helicase activity"/>
    <property type="evidence" value="ECO:0007669"/>
    <property type="project" value="UniProtKB-EC"/>
</dbReference>
<feature type="region of interest" description="Disordered" evidence="5">
    <location>
        <begin position="815"/>
        <end position="841"/>
    </location>
</feature>
<dbReference type="Pfam" id="PF00271">
    <property type="entry name" value="Helicase_C"/>
    <property type="match status" value="1"/>
</dbReference>
<dbReference type="InterPro" id="IPR001650">
    <property type="entry name" value="Helicase_C-like"/>
</dbReference>
<dbReference type="CDD" id="cd18791">
    <property type="entry name" value="SF2_C_RHA"/>
    <property type="match status" value="1"/>
</dbReference>
<dbReference type="PROSITE" id="PS51192">
    <property type="entry name" value="HELICASE_ATP_BIND_1"/>
    <property type="match status" value="1"/>
</dbReference>
<organism evidence="8 9">
    <name type="scientific">Halodesulfovibrio aestuarii</name>
    <dbReference type="NCBI Taxonomy" id="126333"/>
    <lineage>
        <taxon>Bacteria</taxon>
        <taxon>Pseudomonadati</taxon>
        <taxon>Thermodesulfobacteriota</taxon>
        <taxon>Desulfovibrionia</taxon>
        <taxon>Desulfovibrionales</taxon>
        <taxon>Desulfovibrionaceae</taxon>
        <taxon>Halodesulfovibrio</taxon>
    </lineage>
</organism>
<dbReference type="NCBIfam" id="TIGR01970">
    <property type="entry name" value="DEAH_box_HrpB"/>
    <property type="match status" value="1"/>
</dbReference>
<keyword evidence="2 8" id="KW-0378">Hydrolase</keyword>
<dbReference type="EMBL" id="JBFSOO010000004">
    <property type="protein sequence ID" value="MEZ6853249.1"/>
    <property type="molecule type" value="Genomic_DNA"/>
</dbReference>
<keyword evidence="9" id="KW-1185">Reference proteome</keyword>
<dbReference type="InterPro" id="IPR056329">
    <property type="entry name" value="CON_HrpB"/>
</dbReference>
<dbReference type="Gene3D" id="3.40.50.300">
    <property type="entry name" value="P-loop containing nucleotide triphosphate hydrolases"/>
    <property type="match status" value="2"/>
</dbReference>
<feature type="domain" description="Helicase C-terminal" evidence="7">
    <location>
        <begin position="218"/>
        <end position="386"/>
    </location>
</feature>
<dbReference type="EC" id="3.6.4.13" evidence="8"/>
<dbReference type="SMART" id="SM00847">
    <property type="entry name" value="HA2"/>
    <property type="match status" value="1"/>
</dbReference>